<sequence length="114" mass="11674">MEPALAPSRCGGAALSIISPPPQLLSAWKIIGARYYIKAYKAHYNGLNTTYAFRSPRDHDGHGTHTASTVAGRTVPGASALGGFAAGAASGGVPRRAWPSTRCAGPSRGPTPTS</sequence>
<dbReference type="Gene3D" id="3.40.50.200">
    <property type="entry name" value="Peptidase S8/S53 domain"/>
    <property type="match status" value="1"/>
</dbReference>
<dbReference type="GO" id="GO:0006508">
    <property type="term" value="P:proteolysis"/>
    <property type="evidence" value="ECO:0007669"/>
    <property type="project" value="UniProtKB-KW"/>
</dbReference>
<keyword evidence="6" id="KW-1185">Reference proteome</keyword>
<name>A0A3L6SRA4_PANMI</name>
<comment type="similarity">
    <text evidence="1 3">Belongs to the peptidase S8 family.</text>
</comment>
<protein>
    <submittedName>
        <fullName evidence="5">Subtilisin-like protease SBT5.3</fullName>
    </submittedName>
</protein>
<keyword evidence="2" id="KW-0732">Signal</keyword>
<dbReference type="OrthoDB" id="1434306at2759"/>
<dbReference type="InterPro" id="IPR045051">
    <property type="entry name" value="SBT"/>
</dbReference>
<proteinExistence type="inferred from homology"/>
<dbReference type="PANTHER" id="PTHR10795">
    <property type="entry name" value="PROPROTEIN CONVERTASE SUBTILISIN/KEXIN"/>
    <property type="match status" value="1"/>
</dbReference>
<accession>A0A3L6SRA4</accession>
<gene>
    <name evidence="5" type="ORF">C2845_PM07G21770</name>
</gene>
<dbReference type="EMBL" id="PQIB02000004">
    <property type="protein sequence ID" value="RLN24023.1"/>
    <property type="molecule type" value="Genomic_DNA"/>
</dbReference>
<evidence type="ECO:0000256" key="1">
    <source>
        <dbReference type="ARBA" id="ARBA00011073"/>
    </source>
</evidence>
<evidence type="ECO:0000256" key="4">
    <source>
        <dbReference type="SAM" id="MobiDB-lite"/>
    </source>
</evidence>
<comment type="caution">
    <text evidence="5">The sequence shown here is derived from an EMBL/GenBank/DDBJ whole genome shotgun (WGS) entry which is preliminary data.</text>
</comment>
<dbReference type="STRING" id="4540.A0A3L6SRA4"/>
<evidence type="ECO:0000313" key="6">
    <source>
        <dbReference type="Proteomes" id="UP000275267"/>
    </source>
</evidence>
<organism evidence="5 6">
    <name type="scientific">Panicum miliaceum</name>
    <name type="common">Proso millet</name>
    <name type="synonym">Broomcorn millet</name>
    <dbReference type="NCBI Taxonomy" id="4540"/>
    <lineage>
        <taxon>Eukaryota</taxon>
        <taxon>Viridiplantae</taxon>
        <taxon>Streptophyta</taxon>
        <taxon>Embryophyta</taxon>
        <taxon>Tracheophyta</taxon>
        <taxon>Spermatophyta</taxon>
        <taxon>Magnoliopsida</taxon>
        <taxon>Liliopsida</taxon>
        <taxon>Poales</taxon>
        <taxon>Poaceae</taxon>
        <taxon>PACMAD clade</taxon>
        <taxon>Panicoideae</taxon>
        <taxon>Panicodae</taxon>
        <taxon>Paniceae</taxon>
        <taxon>Panicinae</taxon>
        <taxon>Panicum</taxon>
        <taxon>Panicum sect. Panicum</taxon>
    </lineage>
</organism>
<dbReference type="InterPro" id="IPR036852">
    <property type="entry name" value="Peptidase_S8/S53_dom_sf"/>
</dbReference>
<evidence type="ECO:0000313" key="5">
    <source>
        <dbReference type="EMBL" id="RLN24023.1"/>
    </source>
</evidence>
<evidence type="ECO:0000256" key="3">
    <source>
        <dbReference type="PROSITE-ProRule" id="PRU01240"/>
    </source>
</evidence>
<dbReference type="GO" id="GO:0004252">
    <property type="term" value="F:serine-type endopeptidase activity"/>
    <property type="evidence" value="ECO:0007669"/>
    <property type="project" value="InterPro"/>
</dbReference>
<evidence type="ECO:0000256" key="2">
    <source>
        <dbReference type="ARBA" id="ARBA00022729"/>
    </source>
</evidence>
<dbReference type="SUPFAM" id="SSF52743">
    <property type="entry name" value="Subtilisin-like"/>
    <property type="match status" value="1"/>
</dbReference>
<dbReference type="Proteomes" id="UP000275267">
    <property type="component" value="Unassembled WGS sequence"/>
</dbReference>
<feature type="region of interest" description="Disordered" evidence="4">
    <location>
        <begin position="88"/>
        <end position="114"/>
    </location>
</feature>
<reference evidence="6" key="1">
    <citation type="journal article" date="2019" name="Nat. Commun.">
        <title>The genome of broomcorn millet.</title>
        <authorList>
            <person name="Zou C."/>
            <person name="Miki D."/>
            <person name="Li D."/>
            <person name="Tang Q."/>
            <person name="Xiao L."/>
            <person name="Rajput S."/>
            <person name="Deng P."/>
            <person name="Jia W."/>
            <person name="Huang R."/>
            <person name="Zhang M."/>
            <person name="Sun Y."/>
            <person name="Hu J."/>
            <person name="Fu X."/>
            <person name="Schnable P.S."/>
            <person name="Li F."/>
            <person name="Zhang H."/>
            <person name="Feng B."/>
            <person name="Zhu X."/>
            <person name="Liu R."/>
            <person name="Schnable J.C."/>
            <person name="Zhu J.-K."/>
            <person name="Zhang H."/>
        </authorList>
    </citation>
    <scope>NUCLEOTIDE SEQUENCE [LARGE SCALE GENOMIC DNA]</scope>
</reference>
<dbReference type="PROSITE" id="PS51892">
    <property type="entry name" value="SUBTILASE"/>
    <property type="match status" value="1"/>
</dbReference>
<comment type="caution">
    <text evidence="3">Lacks conserved residue(s) required for the propagation of feature annotation.</text>
</comment>
<dbReference type="AlphaFoldDB" id="A0A3L6SRA4"/>